<dbReference type="EMBL" id="KB446559">
    <property type="protein sequence ID" value="EME82512.1"/>
    <property type="molecule type" value="Genomic_DNA"/>
</dbReference>
<gene>
    <name evidence="1" type="ORF">MYCFIDRAFT_197612</name>
</gene>
<accession>M3AZ73</accession>
<organism evidence="1 2">
    <name type="scientific">Pseudocercospora fijiensis (strain CIRAD86)</name>
    <name type="common">Black leaf streak disease fungus</name>
    <name type="synonym">Mycosphaerella fijiensis</name>
    <dbReference type="NCBI Taxonomy" id="383855"/>
    <lineage>
        <taxon>Eukaryota</taxon>
        <taxon>Fungi</taxon>
        <taxon>Dikarya</taxon>
        <taxon>Ascomycota</taxon>
        <taxon>Pezizomycotina</taxon>
        <taxon>Dothideomycetes</taxon>
        <taxon>Dothideomycetidae</taxon>
        <taxon>Mycosphaerellales</taxon>
        <taxon>Mycosphaerellaceae</taxon>
        <taxon>Pseudocercospora</taxon>
    </lineage>
</organism>
<evidence type="ECO:0000313" key="2">
    <source>
        <dbReference type="Proteomes" id="UP000016932"/>
    </source>
</evidence>
<dbReference type="RefSeq" id="XP_007927857.1">
    <property type="nucleotide sequence ID" value="XM_007929666.1"/>
</dbReference>
<keyword evidence="2" id="KW-1185">Reference proteome</keyword>
<proteinExistence type="predicted"/>
<dbReference type="HOGENOM" id="CLU_1421979_0_0_1"/>
<sequence>MANPVAAATSPPSSAARVFAIPELFEKIVLEFIASEIRSPLAAPNTPQRKIMYRRYIEDPFRLLRIDRHTHATIVNSKRIQALCFAPTSLRIGPTVAGCPDRLIWLSIACGRFGLAETRDLPTIMLISKRDLQLDDSPWASWRKYPVMPAGRNAVTLHVMRRTVDGVVLFRKKFRIEVEWTLGELYDKIMEMGRKDEKFSS</sequence>
<dbReference type="VEuPathDB" id="FungiDB:MYCFIDRAFT_197612"/>
<dbReference type="Proteomes" id="UP000016932">
    <property type="component" value="Unassembled WGS sequence"/>
</dbReference>
<reference evidence="1 2" key="1">
    <citation type="journal article" date="2012" name="PLoS Pathog.">
        <title>Diverse lifestyles and strategies of plant pathogenesis encoded in the genomes of eighteen Dothideomycetes fungi.</title>
        <authorList>
            <person name="Ohm R.A."/>
            <person name="Feau N."/>
            <person name="Henrissat B."/>
            <person name="Schoch C.L."/>
            <person name="Horwitz B.A."/>
            <person name="Barry K.W."/>
            <person name="Condon B.J."/>
            <person name="Copeland A.C."/>
            <person name="Dhillon B."/>
            <person name="Glaser F."/>
            <person name="Hesse C.N."/>
            <person name="Kosti I."/>
            <person name="LaButti K."/>
            <person name="Lindquist E.A."/>
            <person name="Lucas S."/>
            <person name="Salamov A.A."/>
            <person name="Bradshaw R.E."/>
            <person name="Ciuffetti L."/>
            <person name="Hamelin R.C."/>
            <person name="Kema G.H.J."/>
            <person name="Lawrence C."/>
            <person name="Scott J.A."/>
            <person name="Spatafora J.W."/>
            <person name="Turgeon B.G."/>
            <person name="de Wit P.J.G.M."/>
            <person name="Zhong S."/>
            <person name="Goodwin S.B."/>
            <person name="Grigoriev I.V."/>
        </authorList>
    </citation>
    <scope>NUCLEOTIDE SEQUENCE [LARGE SCALE GENOMIC DNA]</scope>
    <source>
        <strain evidence="1 2">CIRAD86</strain>
    </source>
</reference>
<dbReference type="OrthoDB" id="3647341at2759"/>
<dbReference type="GeneID" id="19335664"/>
<evidence type="ECO:0000313" key="1">
    <source>
        <dbReference type="EMBL" id="EME82512.1"/>
    </source>
</evidence>
<protein>
    <submittedName>
        <fullName evidence="1">Uncharacterized protein</fullName>
    </submittedName>
</protein>
<dbReference type="KEGG" id="pfj:MYCFIDRAFT_197612"/>
<dbReference type="AlphaFoldDB" id="M3AZ73"/>
<name>M3AZ73_PSEFD</name>